<dbReference type="CDD" id="cd04332">
    <property type="entry name" value="YbaK_like"/>
    <property type="match status" value="1"/>
</dbReference>
<dbReference type="AlphaFoldDB" id="A0A7V5UF50"/>
<organism evidence="2">
    <name type="scientific">Caldithrix abyssi</name>
    <dbReference type="NCBI Taxonomy" id="187145"/>
    <lineage>
        <taxon>Bacteria</taxon>
        <taxon>Pseudomonadati</taxon>
        <taxon>Calditrichota</taxon>
        <taxon>Calditrichia</taxon>
        <taxon>Calditrichales</taxon>
        <taxon>Calditrichaceae</taxon>
        <taxon>Caldithrix</taxon>
    </lineage>
</organism>
<dbReference type="PANTHER" id="PTHR30411:SF9">
    <property type="entry name" value="MULTIFUNCTIONAL SER_THR-TRNA DEACYLASE PROXP-Y"/>
    <property type="match status" value="1"/>
</dbReference>
<dbReference type="GO" id="GO:0002161">
    <property type="term" value="F:aminoacyl-tRNA deacylase activity"/>
    <property type="evidence" value="ECO:0007669"/>
    <property type="project" value="InterPro"/>
</dbReference>
<comment type="caution">
    <text evidence="2">The sequence shown here is derived from an EMBL/GenBank/DDBJ whole genome shotgun (WGS) entry which is preliminary data.</text>
</comment>
<dbReference type="SUPFAM" id="SSF55826">
    <property type="entry name" value="YbaK/ProRS associated domain"/>
    <property type="match status" value="1"/>
</dbReference>
<dbReference type="Gene3D" id="3.90.960.10">
    <property type="entry name" value="YbaK/aminoacyl-tRNA synthetase-associated domain"/>
    <property type="match status" value="1"/>
</dbReference>
<dbReference type="EMBL" id="DROD01000474">
    <property type="protein sequence ID" value="HHJ52948.1"/>
    <property type="molecule type" value="Genomic_DNA"/>
</dbReference>
<accession>A0A7V5UF50</accession>
<dbReference type="Proteomes" id="UP000886124">
    <property type="component" value="Unassembled WGS sequence"/>
</dbReference>
<reference evidence="2" key="1">
    <citation type="journal article" date="2020" name="mSystems">
        <title>Genome- and Community-Level Interaction Insights into Carbon Utilization and Element Cycling Functions of Hydrothermarchaeota in Hydrothermal Sediment.</title>
        <authorList>
            <person name="Zhou Z."/>
            <person name="Liu Y."/>
            <person name="Xu W."/>
            <person name="Pan J."/>
            <person name="Luo Z.H."/>
            <person name="Li M."/>
        </authorList>
    </citation>
    <scope>NUCLEOTIDE SEQUENCE [LARGE SCALE GENOMIC DNA]</scope>
    <source>
        <strain evidence="2">HyVt-527</strain>
    </source>
</reference>
<dbReference type="Pfam" id="PF04073">
    <property type="entry name" value="tRNA_edit"/>
    <property type="match status" value="1"/>
</dbReference>
<proteinExistence type="predicted"/>
<protein>
    <submittedName>
        <fullName evidence="2">YbaK/EbsC family protein</fullName>
    </submittedName>
</protein>
<sequence>MPMNRLRNYLDEHGVKYVVIIHSPTYTAQEIAASAHIPGNELAKTVILKIDGKMAMAVLPASRMVDLELCQEKIGAKKVELATEEEFKYQFSDCEIGAMPPFGNLFDMETYVSDELKKNEFIVFNAGNHRELIKTSYRDFEKLVQPKVIPLSN</sequence>
<dbReference type="PANTHER" id="PTHR30411">
    <property type="entry name" value="CYTOPLASMIC PROTEIN"/>
    <property type="match status" value="1"/>
</dbReference>
<feature type="domain" description="YbaK/aminoacyl-tRNA synthetase-associated" evidence="1">
    <location>
        <begin position="22"/>
        <end position="143"/>
    </location>
</feature>
<evidence type="ECO:0000313" key="2">
    <source>
        <dbReference type="EMBL" id="HHJ52948.1"/>
    </source>
</evidence>
<name>A0A7V5UF50_CALAY</name>
<dbReference type="InterPro" id="IPR007214">
    <property type="entry name" value="YbaK/aa-tRNA-synth-assoc-dom"/>
</dbReference>
<dbReference type="InterPro" id="IPR036754">
    <property type="entry name" value="YbaK/aa-tRNA-synt-asso_dom_sf"/>
</dbReference>
<gene>
    <name evidence="2" type="ORF">ENJ89_07115</name>
</gene>
<evidence type="ECO:0000259" key="1">
    <source>
        <dbReference type="Pfam" id="PF04073"/>
    </source>
</evidence>